<accession>A0ABQ9IGZ2</accession>
<feature type="region of interest" description="Disordered" evidence="1">
    <location>
        <begin position="990"/>
        <end position="1010"/>
    </location>
</feature>
<feature type="compositionally biased region" description="Polar residues" evidence="1">
    <location>
        <begin position="997"/>
        <end position="1010"/>
    </location>
</feature>
<reference evidence="2 3" key="1">
    <citation type="submission" date="2023-02" db="EMBL/GenBank/DDBJ databases">
        <title>LHISI_Scaffold_Assembly.</title>
        <authorList>
            <person name="Stuart O.P."/>
            <person name="Cleave R."/>
            <person name="Magrath M.J.L."/>
            <person name="Mikheyev A.S."/>
        </authorList>
    </citation>
    <scope>NUCLEOTIDE SEQUENCE [LARGE SCALE GENOMIC DNA]</scope>
    <source>
        <strain evidence="2">Daus_M_001</strain>
        <tissue evidence="2">Leg muscle</tissue>
    </source>
</reference>
<keyword evidence="3" id="KW-1185">Reference proteome</keyword>
<evidence type="ECO:0000313" key="3">
    <source>
        <dbReference type="Proteomes" id="UP001159363"/>
    </source>
</evidence>
<evidence type="ECO:0000313" key="2">
    <source>
        <dbReference type="EMBL" id="KAJ8895931.1"/>
    </source>
</evidence>
<proteinExistence type="predicted"/>
<protein>
    <submittedName>
        <fullName evidence="2">Uncharacterized protein</fullName>
    </submittedName>
</protein>
<evidence type="ECO:0000256" key="1">
    <source>
        <dbReference type="SAM" id="MobiDB-lite"/>
    </source>
</evidence>
<dbReference type="EMBL" id="JARBHB010000001">
    <property type="protein sequence ID" value="KAJ8895931.1"/>
    <property type="molecule type" value="Genomic_DNA"/>
</dbReference>
<comment type="caution">
    <text evidence="2">The sequence shown here is derived from an EMBL/GenBank/DDBJ whole genome shotgun (WGS) entry which is preliminary data.</text>
</comment>
<gene>
    <name evidence="2" type="ORF">PR048_001272</name>
</gene>
<dbReference type="Proteomes" id="UP001159363">
    <property type="component" value="Chromosome 1"/>
</dbReference>
<organism evidence="2 3">
    <name type="scientific">Dryococelus australis</name>
    <dbReference type="NCBI Taxonomy" id="614101"/>
    <lineage>
        <taxon>Eukaryota</taxon>
        <taxon>Metazoa</taxon>
        <taxon>Ecdysozoa</taxon>
        <taxon>Arthropoda</taxon>
        <taxon>Hexapoda</taxon>
        <taxon>Insecta</taxon>
        <taxon>Pterygota</taxon>
        <taxon>Neoptera</taxon>
        <taxon>Polyneoptera</taxon>
        <taxon>Phasmatodea</taxon>
        <taxon>Verophasmatodea</taxon>
        <taxon>Anareolatae</taxon>
        <taxon>Phasmatidae</taxon>
        <taxon>Eurycanthinae</taxon>
        <taxon>Dryococelus</taxon>
    </lineage>
</organism>
<sequence>MQLKLFGHPRPRSETVIRAILKRTPSALSHGPYGERRSWRELRCGAAPLGSSSADKMCAAGPASARRLKDAVPAKCEHKHRFNIAIVFARDCCTDIYTGNPSCGTMCVNAEEDFRKYDSHWHAESVATTVVVGSEPLDYRLGIRKKIYVLFTVKRALLKALLKIYLYAPFKLSVGQEQSSVASSRRERGCWSSMAQPHPVLLGSRVSDPELGHHLRRSATPLPVAFPPVLPRFGDSRAYRVFARYAIDVADHVYIYFNGRTERQSPSKVGYVSPDRRMEKVMTPMAVLILHKEEEHTSCLQVDLKQSFQIANFTVNSLYWECSLSFRLLRFAGLATSPPSGNGRLRTRARFRRRGAGTQTHVRLRGQSHLGRVVAGVAVRCGVTQPSASLPVRGLTSALLPALDCARRHPAAATSLPARPNFSGSIRLYIYPSLSIRLALSIRLSRSRPLSPLHRCSQSRLPLITLAATLSSAGSSLKVAQSSKYSSLKTVCLEARSSLHSLTIRLPPRRTLDSREVSPGFSQAGIVPDDAAGRRVFSEISRFLSLCFLALLHTRHVSPSSALKTSVSVFYSPIVRRVVLIVVVVLSDEELVRDERPVERALSKSTRLQLPLRAMTPYYSPFIVTSTFSEALLKFYFQDIPPPLANISVSVQKGQEWRGRHCFQNSRTAQSATRECVHVVETVRGCLRARASHVLRSHEDWCWLRTGLDFPAISLRCSAAVLKRRATASFRPRVAMGNRRAVQLSSRTLHCTDDRSPQILLPLTTSVATRWASSSSSKVAHSPRLPHSVTLHPESTLRETRLLNQNIIQIDAEIQCAEGQERARLKRYVLVHSLVVVLAENQSNVGTRVATAGKSSSEGRAMECRWHQSEVPRCPLMCKEFYGLNAVHDKVSTFEINLGEKSLPLPTYIVTGALSDIRPVKIITVVTKPATTAVKQWLEHSPLTKASRVRYLARSLPYFCTCESCRKMPLRVDVKSSVTHCRVTGAVPEHAEDKQATGRQTASHMSYLRN</sequence>
<name>A0ABQ9IGZ2_9NEOP</name>